<reference evidence="1 2" key="1">
    <citation type="submission" date="2016-10" db="EMBL/GenBank/DDBJ databases">
        <authorList>
            <person name="de Groot N.N."/>
        </authorList>
    </citation>
    <scope>NUCLEOTIDE SEQUENCE [LARGE SCALE GENOMIC DNA]</scope>
    <source>
        <strain evidence="1 2">DSM 21019</strain>
    </source>
</reference>
<dbReference type="AlphaFoldDB" id="A0A1I6G4L1"/>
<sequence length="254" mass="28812">MKRKLKEELNRIATDIITSRGTEDLGELYLRTRELYEKLAVLKFIEEKLSDVEVDVTKSEVASKFETIANAVLNENKEVPESNPHEEDIMVPGMDTIRHIVSEMPGGEELEEVLARLIGKNEFVKNDRDEVTPKPSDIAQNAIANPSRDTTQITNEVKATLGDLPKPPAARSLNDTLTEREISIGLNDRLAFIKHLFQDNAEAYNQALSALNGLESMAALEKFIDGELKPQFNNWEGKEDYELRFRALVERRFN</sequence>
<dbReference type="Proteomes" id="UP000199534">
    <property type="component" value="Unassembled WGS sequence"/>
</dbReference>
<evidence type="ECO:0000313" key="1">
    <source>
        <dbReference type="EMBL" id="SFR37134.1"/>
    </source>
</evidence>
<dbReference type="STRING" id="400055.SAMN04490243_1233"/>
<protein>
    <submittedName>
        <fullName evidence="1">Uncharacterized protein</fullName>
    </submittedName>
</protein>
<dbReference type="OrthoDB" id="1100725at2"/>
<dbReference type="EMBL" id="FOYQ01000001">
    <property type="protein sequence ID" value="SFR37134.1"/>
    <property type="molecule type" value="Genomic_DNA"/>
</dbReference>
<proteinExistence type="predicted"/>
<keyword evidence="2" id="KW-1185">Reference proteome</keyword>
<evidence type="ECO:0000313" key="2">
    <source>
        <dbReference type="Proteomes" id="UP000199534"/>
    </source>
</evidence>
<organism evidence="1 2">
    <name type="scientific">Robiginitalea myxolifaciens</name>
    <dbReference type="NCBI Taxonomy" id="400055"/>
    <lineage>
        <taxon>Bacteria</taxon>
        <taxon>Pseudomonadati</taxon>
        <taxon>Bacteroidota</taxon>
        <taxon>Flavobacteriia</taxon>
        <taxon>Flavobacteriales</taxon>
        <taxon>Flavobacteriaceae</taxon>
        <taxon>Robiginitalea</taxon>
    </lineage>
</organism>
<gene>
    <name evidence="1" type="ORF">SAMN04490243_1233</name>
</gene>
<dbReference type="RefSeq" id="WP_092982097.1">
    <property type="nucleotide sequence ID" value="NZ_FOYQ01000001.1"/>
</dbReference>
<accession>A0A1I6G4L1</accession>
<name>A0A1I6G4L1_9FLAO</name>